<evidence type="ECO:0000313" key="11">
    <source>
        <dbReference type="Proteomes" id="UP001595699"/>
    </source>
</evidence>
<name>A0ABV7YP51_9ACTN</name>
<keyword evidence="5 9" id="KW-1133">Transmembrane helix</keyword>
<feature type="transmembrane region" description="Helical" evidence="9">
    <location>
        <begin position="177"/>
        <end position="194"/>
    </location>
</feature>
<evidence type="ECO:0000256" key="1">
    <source>
        <dbReference type="ARBA" id="ARBA00004141"/>
    </source>
</evidence>
<dbReference type="EMBL" id="JBHRZH010000043">
    <property type="protein sequence ID" value="MFC3765804.1"/>
    <property type="molecule type" value="Genomic_DNA"/>
</dbReference>
<evidence type="ECO:0000256" key="4">
    <source>
        <dbReference type="ARBA" id="ARBA00022960"/>
    </source>
</evidence>
<evidence type="ECO:0000256" key="2">
    <source>
        <dbReference type="ARBA" id="ARBA00004752"/>
    </source>
</evidence>
<evidence type="ECO:0000256" key="9">
    <source>
        <dbReference type="SAM" id="Phobius"/>
    </source>
</evidence>
<keyword evidence="4" id="KW-0133">Cell shape</keyword>
<keyword evidence="3 9" id="KW-0812">Transmembrane</keyword>
<keyword evidence="6 9" id="KW-0472">Membrane</keyword>
<dbReference type="PROSITE" id="PS00428">
    <property type="entry name" value="FTSW_RODA_SPOVE"/>
    <property type="match status" value="1"/>
</dbReference>
<feature type="transmembrane region" description="Helical" evidence="9">
    <location>
        <begin position="201"/>
        <end position="220"/>
    </location>
</feature>
<dbReference type="EC" id="2.4.99.28" evidence="7"/>
<feature type="transmembrane region" description="Helical" evidence="9">
    <location>
        <begin position="290"/>
        <end position="307"/>
    </location>
</feature>
<organism evidence="10 11">
    <name type="scientific">Tenggerimyces flavus</name>
    <dbReference type="NCBI Taxonomy" id="1708749"/>
    <lineage>
        <taxon>Bacteria</taxon>
        <taxon>Bacillati</taxon>
        <taxon>Actinomycetota</taxon>
        <taxon>Actinomycetes</taxon>
        <taxon>Propionibacteriales</taxon>
        <taxon>Nocardioidaceae</taxon>
        <taxon>Tenggerimyces</taxon>
    </lineage>
</organism>
<dbReference type="PANTHER" id="PTHR30474:SF14">
    <property type="entry name" value="CELL CYCLE PROTEIN"/>
    <property type="match status" value="1"/>
</dbReference>
<dbReference type="InterPro" id="IPR011923">
    <property type="entry name" value="RodA/MrdB"/>
</dbReference>
<comment type="pathway">
    <text evidence="2">Cell wall biogenesis; peptidoglycan biosynthesis.</text>
</comment>
<dbReference type="Proteomes" id="UP001595699">
    <property type="component" value="Unassembled WGS sequence"/>
</dbReference>
<evidence type="ECO:0000256" key="6">
    <source>
        <dbReference type="ARBA" id="ARBA00023136"/>
    </source>
</evidence>
<accession>A0ABV7YP51</accession>
<reference evidence="11" key="1">
    <citation type="journal article" date="2019" name="Int. J. Syst. Evol. Microbiol.">
        <title>The Global Catalogue of Microorganisms (GCM) 10K type strain sequencing project: providing services to taxonomists for standard genome sequencing and annotation.</title>
        <authorList>
            <consortium name="The Broad Institute Genomics Platform"/>
            <consortium name="The Broad Institute Genome Sequencing Center for Infectious Disease"/>
            <person name="Wu L."/>
            <person name="Ma J."/>
        </authorList>
    </citation>
    <scope>NUCLEOTIDE SEQUENCE [LARGE SCALE GENOMIC DNA]</scope>
    <source>
        <strain evidence="11">CGMCC 4.7241</strain>
    </source>
</reference>
<comment type="subcellular location">
    <subcellularLocation>
        <location evidence="1">Membrane</location>
        <topology evidence="1">Multi-pass membrane protein</topology>
    </subcellularLocation>
</comment>
<comment type="caution">
    <text evidence="10">The sequence shown here is derived from an EMBL/GenBank/DDBJ whole genome shotgun (WGS) entry which is preliminary data.</text>
</comment>
<sequence>MTAVAPPRHAGSTAARQLDWSLLVAVIALLALGCLLVWSATAHRPSLTGGDPQAYLLKQILNILIGVVIAVPVAMIDHRRLRLYAPACYLVVVAGLVLVLVLGATVNGSQSWIRLPGGFSLQPGEFAKVAIVVGMAVVLAERRDNARRSTRSARSDLLWALAVAAVPIGLVAIQPDLGTVFVLLVTGFGVLALAGTPLRFLAGLVLVAATAGYAAVRVGLLEGYQLARLTAFVNPGVDPEGIGYNAEQARVAIGSGGLFGAGLFHGSRTSGAYVPEQHTDFVFTVAGEELGFVGSSALLLLLAFVLWRGVRIARAAPDLFGRLLAGGVVCWFAAQIFENVGMTLGLMPITGLPLPFVSYGGSSMVACLVAVALLENVHLRGQDVAPV</sequence>
<feature type="transmembrane region" description="Helical" evidence="9">
    <location>
        <begin position="357"/>
        <end position="374"/>
    </location>
</feature>
<evidence type="ECO:0000256" key="7">
    <source>
        <dbReference type="ARBA" id="ARBA00044770"/>
    </source>
</evidence>
<evidence type="ECO:0000256" key="3">
    <source>
        <dbReference type="ARBA" id="ARBA00022692"/>
    </source>
</evidence>
<evidence type="ECO:0000256" key="5">
    <source>
        <dbReference type="ARBA" id="ARBA00022989"/>
    </source>
</evidence>
<feature type="transmembrane region" description="Helical" evidence="9">
    <location>
        <begin position="60"/>
        <end position="76"/>
    </location>
</feature>
<proteinExistence type="predicted"/>
<evidence type="ECO:0000256" key="8">
    <source>
        <dbReference type="ARBA" id="ARBA00049902"/>
    </source>
</evidence>
<keyword evidence="11" id="KW-1185">Reference proteome</keyword>
<feature type="transmembrane region" description="Helical" evidence="9">
    <location>
        <begin position="83"/>
        <end position="106"/>
    </location>
</feature>
<feature type="transmembrane region" description="Helical" evidence="9">
    <location>
        <begin position="20"/>
        <end position="40"/>
    </location>
</feature>
<dbReference type="Pfam" id="PF01098">
    <property type="entry name" value="FTSW_RODA_SPOVE"/>
    <property type="match status" value="1"/>
</dbReference>
<comment type="catalytic activity">
    <reaction evidence="8">
        <text>[GlcNAc-(1-&gt;4)-Mur2Ac(oyl-L-Ala-gamma-D-Glu-L-Lys-D-Ala-D-Ala)](n)-di-trans,octa-cis-undecaprenyl diphosphate + beta-D-GlcNAc-(1-&gt;4)-Mur2Ac(oyl-L-Ala-gamma-D-Glu-L-Lys-D-Ala-D-Ala)-di-trans,octa-cis-undecaprenyl diphosphate = [GlcNAc-(1-&gt;4)-Mur2Ac(oyl-L-Ala-gamma-D-Glu-L-Lys-D-Ala-D-Ala)](n+1)-di-trans,octa-cis-undecaprenyl diphosphate + di-trans,octa-cis-undecaprenyl diphosphate + H(+)</text>
        <dbReference type="Rhea" id="RHEA:23708"/>
        <dbReference type="Rhea" id="RHEA-COMP:9602"/>
        <dbReference type="Rhea" id="RHEA-COMP:9603"/>
        <dbReference type="ChEBI" id="CHEBI:15378"/>
        <dbReference type="ChEBI" id="CHEBI:58405"/>
        <dbReference type="ChEBI" id="CHEBI:60033"/>
        <dbReference type="ChEBI" id="CHEBI:78435"/>
        <dbReference type="EC" id="2.4.99.28"/>
    </reaction>
</comment>
<dbReference type="RefSeq" id="WP_205121072.1">
    <property type="nucleotide sequence ID" value="NZ_JAFBCM010000001.1"/>
</dbReference>
<feature type="transmembrane region" description="Helical" evidence="9">
    <location>
        <begin position="126"/>
        <end position="141"/>
    </location>
</feature>
<evidence type="ECO:0000313" key="10">
    <source>
        <dbReference type="EMBL" id="MFC3765804.1"/>
    </source>
</evidence>
<feature type="transmembrane region" description="Helical" evidence="9">
    <location>
        <begin position="319"/>
        <end position="337"/>
    </location>
</feature>
<feature type="transmembrane region" description="Helical" evidence="9">
    <location>
        <begin position="153"/>
        <end position="171"/>
    </location>
</feature>
<dbReference type="PANTHER" id="PTHR30474">
    <property type="entry name" value="CELL CYCLE PROTEIN"/>
    <property type="match status" value="1"/>
</dbReference>
<gene>
    <name evidence="10" type="primary">rodA</name>
    <name evidence="10" type="ORF">ACFOUW_33560</name>
</gene>
<dbReference type="InterPro" id="IPR001182">
    <property type="entry name" value="FtsW/RodA"/>
</dbReference>
<protein>
    <recommendedName>
        <fullName evidence="7">peptidoglycan glycosyltransferase</fullName>
        <ecNumber evidence="7">2.4.99.28</ecNumber>
    </recommendedName>
</protein>
<dbReference type="InterPro" id="IPR018365">
    <property type="entry name" value="Cell_cycle_FtsW-rel_CS"/>
</dbReference>
<dbReference type="NCBIfam" id="TIGR02210">
    <property type="entry name" value="rodA_shape"/>
    <property type="match status" value="1"/>
</dbReference>